<gene>
    <name evidence="7" type="ORF">SAMN05421771_1749</name>
</gene>
<dbReference type="AlphaFoldDB" id="A0A1I6M365"/>
<name>A0A1I6M365_9BACT</name>
<protein>
    <submittedName>
        <fullName evidence="7">GtrA-like protein</fullName>
    </submittedName>
</protein>
<organism evidence="7 8">
    <name type="scientific">Granulicella pectinivorans</name>
    <dbReference type="NCBI Taxonomy" id="474950"/>
    <lineage>
        <taxon>Bacteria</taxon>
        <taxon>Pseudomonadati</taxon>
        <taxon>Acidobacteriota</taxon>
        <taxon>Terriglobia</taxon>
        <taxon>Terriglobales</taxon>
        <taxon>Acidobacteriaceae</taxon>
        <taxon>Granulicella</taxon>
    </lineage>
</organism>
<accession>A0A1I6M365</accession>
<comment type="subcellular location">
    <subcellularLocation>
        <location evidence="1">Membrane</location>
        <topology evidence="1">Multi-pass membrane protein</topology>
    </subcellularLocation>
</comment>
<dbReference type="Proteomes" id="UP000199024">
    <property type="component" value="Unassembled WGS sequence"/>
</dbReference>
<feature type="transmembrane region" description="Helical" evidence="5">
    <location>
        <begin position="102"/>
        <end position="123"/>
    </location>
</feature>
<dbReference type="OrthoDB" id="9812049at2"/>
<dbReference type="GO" id="GO:0016020">
    <property type="term" value="C:membrane"/>
    <property type="evidence" value="ECO:0007669"/>
    <property type="project" value="UniProtKB-SubCell"/>
</dbReference>
<keyword evidence="8" id="KW-1185">Reference proteome</keyword>
<keyword evidence="4 5" id="KW-0472">Membrane</keyword>
<feature type="transmembrane region" description="Helical" evidence="5">
    <location>
        <begin position="30"/>
        <end position="51"/>
    </location>
</feature>
<feature type="transmembrane region" description="Helical" evidence="5">
    <location>
        <begin position="63"/>
        <end position="90"/>
    </location>
</feature>
<dbReference type="InterPro" id="IPR007267">
    <property type="entry name" value="GtrA_DPMS_TM"/>
</dbReference>
<evidence type="ECO:0000259" key="6">
    <source>
        <dbReference type="Pfam" id="PF04138"/>
    </source>
</evidence>
<feature type="domain" description="GtrA/DPMS transmembrane" evidence="6">
    <location>
        <begin position="32"/>
        <end position="192"/>
    </location>
</feature>
<evidence type="ECO:0000256" key="2">
    <source>
        <dbReference type="ARBA" id="ARBA00022692"/>
    </source>
</evidence>
<dbReference type="STRING" id="474950.SAMN05421771_1749"/>
<dbReference type="EMBL" id="FOZL01000001">
    <property type="protein sequence ID" value="SFS10130.1"/>
    <property type="molecule type" value="Genomic_DNA"/>
</dbReference>
<keyword evidence="3 5" id="KW-1133">Transmembrane helix</keyword>
<evidence type="ECO:0000256" key="4">
    <source>
        <dbReference type="ARBA" id="ARBA00023136"/>
    </source>
</evidence>
<evidence type="ECO:0000256" key="3">
    <source>
        <dbReference type="ARBA" id="ARBA00022989"/>
    </source>
</evidence>
<dbReference type="RefSeq" id="WP_089838478.1">
    <property type="nucleotide sequence ID" value="NZ_FOZL01000001.1"/>
</dbReference>
<evidence type="ECO:0000256" key="1">
    <source>
        <dbReference type="ARBA" id="ARBA00004141"/>
    </source>
</evidence>
<evidence type="ECO:0000313" key="8">
    <source>
        <dbReference type="Proteomes" id="UP000199024"/>
    </source>
</evidence>
<evidence type="ECO:0000313" key="7">
    <source>
        <dbReference type="EMBL" id="SFS10130.1"/>
    </source>
</evidence>
<dbReference type="GO" id="GO:0000271">
    <property type="term" value="P:polysaccharide biosynthetic process"/>
    <property type="evidence" value="ECO:0007669"/>
    <property type="project" value="InterPro"/>
</dbReference>
<dbReference type="Pfam" id="PF04138">
    <property type="entry name" value="GtrA_DPMS_TM"/>
    <property type="match status" value="1"/>
</dbReference>
<evidence type="ECO:0000256" key="5">
    <source>
        <dbReference type="SAM" id="Phobius"/>
    </source>
</evidence>
<keyword evidence="2 5" id="KW-0812">Transmembrane</keyword>
<feature type="transmembrane region" description="Helical" evidence="5">
    <location>
        <begin position="166"/>
        <end position="185"/>
    </location>
</feature>
<sequence length="197" mass="21312">MSVEDIEVAGVPTIPEEPRAKTSLVPGGQFLRYLCVGVFNTVFGYLTYAIAFTLLSAVVPARLLYLAAPAGAILSTPLNITVAFFGYKFFVFRTRGNYLKEWLKCFAVYGTGMLPGLFALSAITRLLQSLLHHHATQLIPILLTLESHLTGRALATLQHIGHASTMAGYLAGALTMGFTTVFGFIGHKKVTFATKPS</sequence>
<reference evidence="7 8" key="1">
    <citation type="submission" date="2016-10" db="EMBL/GenBank/DDBJ databases">
        <authorList>
            <person name="de Groot N.N."/>
        </authorList>
    </citation>
    <scope>NUCLEOTIDE SEQUENCE [LARGE SCALE GENOMIC DNA]</scope>
    <source>
        <strain evidence="7 8">DSM 21001</strain>
    </source>
</reference>
<proteinExistence type="predicted"/>